<organism evidence="2">
    <name type="scientific">uncultured Nocardioidaceae bacterium</name>
    <dbReference type="NCBI Taxonomy" id="253824"/>
    <lineage>
        <taxon>Bacteria</taxon>
        <taxon>Bacillati</taxon>
        <taxon>Actinomycetota</taxon>
        <taxon>Actinomycetes</taxon>
        <taxon>Propionibacteriales</taxon>
        <taxon>Nocardioidaceae</taxon>
        <taxon>environmental samples</taxon>
    </lineage>
</organism>
<dbReference type="AlphaFoldDB" id="A0A6J4MFN0"/>
<accession>A0A6J4MFN0</accession>
<evidence type="ECO:0000256" key="1">
    <source>
        <dbReference type="SAM" id="MobiDB-lite"/>
    </source>
</evidence>
<reference evidence="2" key="1">
    <citation type="submission" date="2020-02" db="EMBL/GenBank/DDBJ databases">
        <authorList>
            <person name="Meier V. D."/>
        </authorList>
    </citation>
    <scope>NUCLEOTIDE SEQUENCE</scope>
    <source>
        <strain evidence="2">AVDCRST_MAG29</strain>
    </source>
</reference>
<feature type="compositionally biased region" description="Basic residues" evidence="1">
    <location>
        <begin position="60"/>
        <end position="74"/>
    </location>
</feature>
<feature type="region of interest" description="Disordered" evidence="1">
    <location>
        <begin position="9"/>
        <end position="127"/>
    </location>
</feature>
<feature type="compositionally biased region" description="Basic residues" evidence="1">
    <location>
        <begin position="184"/>
        <end position="206"/>
    </location>
</feature>
<feature type="non-terminal residue" evidence="2">
    <location>
        <position position="245"/>
    </location>
</feature>
<sequence>VRYIEPIRCGGDRARHPRTPQGGCAPRLRAEEAASGRGGRTVGRLVRLPLSGPEPPGAGRCRRRRRRRQRRPGVTRHADDRLVHRRGGCLPRVPSRRHPGAPQQEGVRHHQDRGGPPGGAHLGPRRRRAQLPGQARLLPLHRSGDAAAAARASPGHPRPAARRRAAHDGREGRPPRPLPALAPRARHRGDRAGHRLARRAARRGARPARPEPVGCRTTDAGTHDPCTAARATADARTGRAGVPDV</sequence>
<evidence type="ECO:0000313" key="2">
    <source>
        <dbReference type="EMBL" id="CAA9357043.1"/>
    </source>
</evidence>
<feature type="compositionally biased region" description="Low complexity" evidence="1">
    <location>
        <begin position="227"/>
        <end position="245"/>
    </location>
</feature>
<feature type="non-terminal residue" evidence="2">
    <location>
        <position position="1"/>
    </location>
</feature>
<name>A0A6J4MFN0_9ACTN</name>
<proteinExistence type="predicted"/>
<dbReference type="EMBL" id="CADCUG010000151">
    <property type="protein sequence ID" value="CAA9357043.1"/>
    <property type="molecule type" value="Genomic_DNA"/>
</dbReference>
<feature type="region of interest" description="Disordered" evidence="1">
    <location>
        <begin position="144"/>
        <end position="245"/>
    </location>
</feature>
<protein>
    <submittedName>
        <fullName evidence="2">Transcriptional regulator, PadR family</fullName>
    </submittedName>
</protein>
<feature type="compositionally biased region" description="Low complexity" evidence="1">
    <location>
        <begin position="145"/>
        <end position="155"/>
    </location>
</feature>
<gene>
    <name evidence="2" type="ORF">AVDCRST_MAG29-2655</name>
</gene>